<evidence type="ECO:0000256" key="3">
    <source>
        <dbReference type="SAM" id="Phobius"/>
    </source>
</evidence>
<keyword evidence="5" id="KW-1185">Reference proteome</keyword>
<dbReference type="Proteomes" id="UP000792457">
    <property type="component" value="Unassembled WGS sequence"/>
</dbReference>
<feature type="compositionally biased region" description="Low complexity" evidence="2">
    <location>
        <begin position="59"/>
        <end position="76"/>
    </location>
</feature>
<evidence type="ECO:0000313" key="4">
    <source>
        <dbReference type="EMBL" id="KAG8235985.1"/>
    </source>
</evidence>
<evidence type="ECO:0000256" key="1">
    <source>
        <dbReference type="ARBA" id="ARBA00004586"/>
    </source>
</evidence>
<feature type="region of interest" description="Disordered" evidence="2">
    <location>
        <begin position="756"/>
        <end position="802"/>
    </location>
</feature>
<dbReference type="AlphaFoldDB" id="A0A8K0P4U9"/>
<feature type="transmembrane region" description="Helical" evidence="3">
    <location>
        <begin position="316"/>
        <end position="335"/>
    </location>
</feature>
<evidence type="ECO:0000313" key="5">
    <source>
        <dbReference type="Proteomes" id="UP000792457"/>
    </source>
</evidence>
<keyword evidence="3" id="KW-0812">Transmembrane</keyword>
<feature type="compositionally biased region" description="Polar residues" evidence="2">
    <location>
        <begin position="759"/>
        <end position="769"/>
    </location>
</feature>
<feature type="compositionally biased region" description="Low complexity" evidence="2">
    <location>
        <begin position="116"/>
        <end position="127"/>
    </location>
</feature>
<comment type="subcellular location">
    <subcellularLocation>
        <location evidence="1">Endoplasmic reticulum membrane</location>
    </subcellularLocation>
</comment>
<name>A0A8K0P4U9_LADFU</name>
<accession>A0A8K0P4U9</accession>
<feature type="transmembrane region" description="Helical" evidence="3">
    <location>
        <begin position="284"/>
        <end position="309"/>
    </location>
</feature>
<protein>
    <submittedName>
        <fullName evidence="4">Uncharacterized protein</fullName>
    </submittedName>
</protein>
<evidence type="ECO:0000256" key="2">
    <source>
        <dbReference type="SAM" id="MobiDB-lite"/>
    </source>
</evidence>
<feature type="region of interest" description="Disordered" evidence="2">
    <location>
        <begin position="97"/>
        <end position="127"/>
    </location>
</feature>
<sequence length="855" mass="95145">MYEGLKEFKIISDFREEDESSRASTPSSSSLAIAPHPLGGSSREISPTKECPPKLGKRSSSVDCVGSSSSVGTSSTNISDTWNIFHELRGKIAKRVEETLSKSDKPCRKQSAKLASGRGSLESSSISDSEDGCIAVVAEEEAVHNESIAGASEDKDDTPIATFYIPEGETDVKGGQGEHFPRRMLELRRRMKSKEKGTALLSVVSSSSLFSRQEQKIQAEEEDDEDEEFEVLGADCPEEAEEVKEETPLVADFESRAQLSTPTWTLHGSPCNDYPPNNPNVSPLFLLFGWSKKNVFVLFSLFIICPFILPSFLSGILVGFSISVAVSLFVHWWYYGSWLPSPTQPLTNISEAFIVPDYGRLPILEVPAAKEYQPVPRYEGWMNQYLHEYDPDTYHVGATASVLVRLEGHILRLSYTRSRVPRRAMWNETPSFRPPICHWRDYNIQGCTIILCPEGLARKRLWSKKYPICIALKKDSNISLNYGTEEEDLTDKNEDIGGDETEMYMKDSDEATDGETSIGSGGNFQTLASEQNDGEEDQWSFSEEETFCPIGGEVIKNPKKCLYLFARTDREKDDWDSKDHFGCSFARVTTITFVSKGTVEHVFFFGVAIYSEELEDSTGLIRSSTSSLATLGGSFKSSVMLQLFSSIRSFDYNIVTKLPSRFRRFVAAARYVQTPVDDASIPDDLDIEGENKFTIQPSPDDSCADFSSFSSWTDANQPVDAEFQKFIGRFLTKVSKFRHHISTSIGPARGLNPAAYSAETASGTSSPTHSVHGGSKKIPTNDSLDKEDKDLDKESVDGVAEDDKDLMSASSVGISPETLWANAMLARVLFDVLRDRFWVDKIQERIQRKLSAIKV</sequence>
<dbReference type="PANTHER" id="PTHR13466:SF0">
    <property type="entry name" value="SMP-LTD DOMAIN-CONTAINING PROTEIN"/>
    <property type="match status" value="1"/>
</dbReference>
<feature type="compositionally biased region" description="Basic and acidic residues" evidence="2">
    <location>
        <begin position="97"/>
        <end position="107"/>
    </location>
</feature>
<comment type="caution">
    <text evidence="4">The sequence shown here is derived from an EMBL/GenBank/DDBJ whole genome shotgun (WGS) entry which is preliminary data.</text>
</comment>
<dbReference type="OrthoDB" id="26740at2759"/>
<proteinExistence type="predicted"/>
<organism evidence="4 5">
    <name type="scientific">Ladona fulva</name>
    <name type="common">Scarce chaser dragonfly</name>
    <name type="synonym">Libellula fulva</name>
    <dbReference type="NCBI Taxonomy" id="123851"/>
    <lineage>
        <taxon>Eukaryota</taxon>
        <taxon>Metazoa</taxon>
        <taxon>Ecdysozoa</taxon>
        <taxon>Arthropoda</taxon>
        <taxon>Hexapoda</taxon>
        <taxon>Insecta</taxon>
        <taxon>Pterygota</taxon>
        <taxon>Palaeoptera</taxon>
        <taxon>Odonata</taxon>
        <taxon>Epiprocta</taxon>
        <taxon>Anisoptera</taxon>
        <taxon>Libelluloidea</taxon>
        <taxon>Libellulidae</taxon>
        <taxon>Ladona</taxon>
    </lineage>
</organism>
<gene>
    <name evidence="4" type="ORF">J437_LFUL015139</name>
</gene>
<feature type="compositionally biased region" description="Basic and acidic residues" evidence="2">
    <location>
        <begin position="783"/>
        <end position="796"/>
    </location>
</feature>
<dbReference type="GO" id="GO:0008289">
    <property type="term" value="F:lipid binding"/>
    <property type="evidence" value="ECO:0007669"/>
    <property type="project" value="TreeGrafter"/>
</dbReference>
<reference evidence="4" key="2">
    <citation type="submission" date="2017-10" db="EMBL/GenBank/DDBJ databases">
        <title>Ladona fulva Genome sequencing and assembly.</title>
        <authorList>
            <person name="Murali S."/>
            <person name="Richards S."/>
            <person name="Bandaranaike D."/>
            <person name="Bellair M."/>
            <person name="Blankenburg K."/>
            <person name="Chao H."/>
            <person name="Dinh H."/>
            <person name="Doddapaneni H."/>
            <person name="Dugan-Rocha S."/>
            <person name="Elkadiri S."/>
            <person name="Gnanaolivu R."/>
            <person name="Hernandez B."/>
            <person name="Skinner E."/>
            <person name="Javaid M."/>
            <person name="Lee S."/>
            <person name="Li M."/>
            <person name="Ming W."/>
            <person name="Munidasa M."/>
            <person name="Muniz J."/>
            <person name="Nguyen L."/>
            <person name="Hughes D."/>
            <person name="Osuji N."/>
            <person name="Pu L.-L."/>
            <person name="Puazo M."/>
            <person name="Qu C."/>
            <person name="Quiroz J."/>
            <person name="Raj R."/>
            <person name="Weissenberger G."/>
            <person name="Xin Y."/>
            <person name="Zou X."/>
            <person name="Han Y."/>
            <person name="Worley K."/>
            <person name="Muzny D."/>
            <person name="Gibbs R."/>
        </authorList>
    </citation>
    <scope>NUCLEOTIDE SEQUENCE</scope>
    <source>
        <strain evidence="4">Sampled in the wild</strain>
    </source>
</reference>
<reference evidence="4" key="1">
    <citation type="submission" date="2013-04" db="EMBL/GenBank/DDBJ databases">
        <authorList>
            <person name="Qu J."/>
            <person name="Murali S.C."/>
            <person name="Bandaranaike D."/>
            <person name="Bellair M."/>
            <person name="Blankenburg K."/>
            <person name="Chao H."/>
            <person name="Dinh H."/>
            <person name="Doddapaneni H."/>
            <person name="Downs B."/>
            <person name="Dugan-Rocha S."/>
            <person name="Elkadiri S."/>
            <person name="Gnanaolivu R.D."/>
            <person name="Hernandez B."/>
            <person name="Javaid M."/>
            <person name="Jayaseelan J.C."/>
            <person name="Lee S."/>
            <person name="Li M."/>
            <person name="Ming W."/>
            <person name="Munidasa M."/>
            <person name="Muniz J."/>
            <person name="Nguyen L."/>
            <person name="Ongeri F."/>
            <person name="Osuji N."/>
            <person name="Pu L.-L."/>
            <person name="Puazo M."/>
            <person name="Qu C."/>
            <person name="Quiroz J."/>
            <person name="Raj R."/>
            <person name="Weissenberger G."/>
            <person name="Xin Y."/>
            <person name="Zou X."/>
            <person name="Han Y."/>
            <person name="Richards S."/>
            <person name="Worley K."/>
            <person name="Muzny D."/>
            <person name="Gibbs R."/>
        </authorList>
    </citation>
    <scope>NUCLEOTIDE SEQUENCE</scope>
    <source>
        <strain evidence="4">Sampled in the wild</strain>
    </source>
</reference>
<feature type="region of interest" description="Disordered" evidence="2">
    <location>
        <begin position="15"/>
        <end position="77"/>
    </location>
</feature>
<dbReference type="EMBL" id="KZ308975">
    <property type="protein sequence ID" value="KAG8235985.1"/>
    <property type="molecule type" value="Genomic_DNA"/>
</dbReference>
<dbReference type="GO" id="GO:0005789">
    <property type="term" value="C:endoplasmic reticulum membrane"/>
    <property type="evidence" value="ECO:0007669"/>
    <property type="project" value="UniProtKB-SubCell"/>
</dbReference>
<dbReference type="PANTHER" id="PTHR13466">
    <property type="entry name" value="TEX2 PROTEIN-RELATED"/>
    <property type="match status" value="1"/>
</dbReference>
<keyword evidence="3" id="KW-0472">Membrane</keyword>
<keyword evidence="3" id="KW-1133">Transmembrane helix</keyword>